<gene>
    <name evidence="2" type="ORF">EHV08_05340</name>
</gene>
<organism evidence="2 3">
    <name type="scientific">Prevotella koreensis</name>
    <dbReference type="NCBI Taxonomy" id="2490854"/>
    <lineage>
        <taxon>Bacteria</taxon>
        <taxon>Pseudomonadati</taxon>
        <taxon>Bacteroidota</taxon>
        <taxon>Bacteroidia</taxon>
        <taxon>Bacteroidales</taxon>
        <taxon>Prevotellaceae</taxon>
        <taxon>Prevotella</taxon>
    </lineage>
</organism>
<evidence type="ECO:0008006" key="4">
    <source>
        <dbReference type="Google" id="ProtNLM"/>
    </source>
</evidence>
<keyword evidence="1" id="KW-0732">Signal</keyword>
<evidence type="ECO:0000256" key="1">
    <source>
        <dbReference type="SAM" id="SignalP"/>
    </source>
</evidence>
<sequence length="410" mass="44757">MKIKNLLPAMLLAVSVISCDDNDAQKPITPPTTEPGSILFATSVTNAEGNSGSVYLQAISNLDPATYDNKNSVPTGFGALPIALDNGHIYSFPDYMGSSKAELKLYKMGPNNKLVLQGTMGIPGGAAACNVVELNSEKAYLSCQGIGVVIVFNPSTMKEIKKIDLSMLAHEGTTVSPAAMIIRDNYLYVGLSQFNSQYMPKESSVELALINTNNDQYEKTIRNESHGVSVPTRPIDSNSIFMDEKGDIYISCMASFGLMPGFNAGIIRIKKGETEIDPDYCIRFDKTEIKGLSTKYAEYLGMLCYDKGGKLYAYANSYKLDLEGASNPYTAICQCPVVIDIYNKTIERIEDLPISNPHGIAIGKHKNLIVFGSANRKCNGFYTYNPETKKSSDAVVKVQGFPCFFHSYAK</sequence>
<dbReference type="PROSITE" id="PS51257">
    <property type="entry name" value="PROKAR_LIPOPROTEIN"/>
    <property type="match status" value="1"/>
</dbReference>
<name>A0A432LK98_9BACT</name>
<keyword evidence="3" id="KW-1185">Reference proteome</keyword>
<dbReference type="EMBL" id="RYYU01000001">
    <property type="protein sequence ID" value="RUL59235.1"/>
    <property type="molecule type" value="Genomic_DNA"/>
</dbReference>
<dbReference type="OrthoDB" id="1404180at2"/>
<dbReference type="SUPFAM" id="SSF50969">
    <property type="entry name" value="YVTN repeat-like/Quinoprotein amine dehydrogenase"/>
    <property type="match status" value="1"/>
</dbReference>
<reference evidence="2 3" key="1">
    <citation type="submission" date="2018-12" db="EMBL/GenBank/DDBJ databases">
        <title>Genome sequencing of Prevotella sp. KCOM 3155 (= JS262).</title>
        <authorList>
            <person name="Kook J.-K."/>
            <person name="Park S.-N."/>
            <person name="Lim Y.K."/>
        </authorList>
    </citation>
    <scope>NUCLEOTIDE SEQUENCE [LARGE SCALE GENOMIC DNA]</scope>
    <source>
        <strain evidence="2 3">KCOM 3155</strain>
    </source>
</reference>
<dbReference type="InterPro" id="IPR015943">
    <property type="entry name" value="WD40/YVTN_repeat-like_dom_sf"/>
</dbReference>
<feature type="chain" id="PRO_5019018052" description="DUF4374 domain-containing protein" evidence="1">
    <location>
        <begin position="21"/>
        <end position="410"/>
    </location>
</feature>
<evidence type="ECO:0000313" key="2">
    <source>
        <dbReference type="EMBL" id="RUL59235.1"/>
    </source>
</evidence>
<feature type="signal peptide" evidence="1">
    <location>
        <begin position="1"/>
        <end position="20"/>
    </location>
</feature>
<accession>A0A432LK98</accession>
<dbReference type="InterPro" id="IPR011044">
    <property type="entry name" value="Quino_amine_DH_bsu"/>
</dbReference>
<protein>
    <recommendedName>
        <fullName evidence="4">DUF4374 domain-containing protein</fullName>
    </recommendedName>
</protein>
<dbReference type="AlphaFoldDB" id="A0A432LK98"/>
<evidence type="ECO:0000313" key="3">
    <source>
        <dbReference type="Proteomes" id="UP000278983"/>
    </source>
</evidence>
<proteinExistence type="predicted"/>
<dbReference type="Gene3D" id="2.130.10.10">
    <property type="entry name" value="YVTN repeat-like/Quinoprotein amine dehydrogenase"/>
    <property type="match status" value="1"/>
</dbReference>
<dbReference type="RefSeq" id="WP_126678397.1">
    <property type="nucleotide sequence ID" value="NZ_CAUTUZ010000013.1"/>
</dbReference>
<dbReference type="Proteomes" id="UP000278983">
    <property type="component" value="Unassembled WGS sequence"/>
</dbReference>
<comment type="caution">
    <text evidence="2">The sequence shown here is derived from an EMBL/GenBank/DDBJ whole genome shotgun (WGS) entry which is preliminary data.</text>
</comment>